<gene>
    <name evidence="2" type="ORF">F8B43_4191</name>
</gene>
<dbReference type="EMBL" id="WEKV01000018">
    <property type="protein sequence ID" value="KAB7782897.1"/>
    <property type="molecule type" value="Genomic_DNA"/>
</dbReference>
<keyword evidence="1" id="KW-1133">Transmembrane helix</keyword>
<dbReference type="Proteomes" id="UP000469949">
    <property type="component" value="Unassembled WGS sequence"/>
</dbReference>
<organism evidence="2 3">
    <name type="scientific">Methylorubrum populi</name>
    <dbReference type="NCBI Taxonomy" id="223967"/>
    <lineage>
        <taxon>Bacteria</taxon>
        <taxon>Pseudomonadati</taxon>
        <taxon>Pseudomonadota</taxon>
        <taxon>Alphaproteobacteria</taxon>
        <taxon>Hyphomicrobiales</taxon>
        <taxon>Methylobacteriaceae</taxon>
        <taxon>Methylorubrum</taxon>
    </lineage>
</organism>
<feature type="transmembrane region" description="Helical" evidence="1">
    <location>
        <begin position="43"/>
        <end position="60"/>
    </location>
</feature>
<accession>A0A833J3C1</accession>
<sequence>MYAQARPKHPGAFAMGHESSVRFREHVEATEPDRRRDVDAERIWAVLVIVVGTLINGYGAPIGRLLSFPE</sequence>
<evidence type="ECO:0000313" key="2">
    <source>
        <dbReference type="EMBL" id="KAB7782897.1"/>
    </source>
</evidence>
<name>A0A833J3C1_9HYPH</name>
<keyword evidence="1" id="KW-0812">Transmembrane</keyword>
<evidence type="ECO:0000313" key="3">
    <source>
        <dbReference type="Proteomes" id="UP000469949"/>
    </source>
</evidence>
<keyword evidence="1" id="KW-0472">Membrane</keyword>
<comment type="caution">
    <text evidence="2">The sequence shown here is derived from an EMBL/GenBank/DDBJ whole genome shotgun (WGS) entry which is preliminary data.</text>
</comment>
<reference evidence="2 3" key="1">
    <citation type="submission" date="2019-10" db="EMBL/GenBank/DDBJ databases">
        <title>Draft Genome Sequence of the Caffeine Degrading Methylotroph Methylorubrum populi PINKEL.</title>
        <authorList>
            <person name="Dawson S.C."/>
            <person name="Zhang X."/>
            <person name="Wright M.E."/>
            <person name="Sharma G."/>
            <person name="Langner J.T."/>
            <person name="Ditty J.L."/>
            <person name="Subuyuj G.A."/>
        </authorList>
    </citation>
    <scope>NUCLEOTIDE SEQUENCE [LARGE SCALE GENOMIC DNA]</scope>
    <source>
        <strain evidence="2 3">Pinkel</strain>
    </source>
</reference>
<proteinExistence type="predicted"/>
<dbReference type="AlphaFoldDB" id="A0A833J3C1"/>
<evidence type="ECO:0000256" key="1">
    <source>
        <dbReference type="SAM" id="Phobius"/>
    </source>
</evidence>
<protein>
    <submittedName>
        <fullName evidence="2">Uncharacterized protein</fullName>
    </submittedName>
</protein>